<accession>A0AA51BKP5</accession>
<proteinExistence type="predicted"/>
<dbReference type="EMBL" id="CP128385">
    <property type="protein sequence ID" value="WMI30515.1"/>
    <property type="molecule type" value="Genomic_DNA"/>
</dbReference>
<evidence type="ECO:0000313" key="1">
    <source>
        <dbReference type="EMBL" id="WMI30515.1"/>
    </source>
</evidence>
<sequence>MPYCFLITNLIKGFFKTLQVTFLLLNYSFQKGLEFALTLILKNADLPLLKIYSVSNIIKRLGSLKYV</sequence>
<reference evidence="1" key="1">
    <citation type="journal article" date="2021" name="Front. Microbiol.">
        <title>Genome Analysis of a Verrucomicrobial Endosymbiont With a Tiny Genome Discovered in an Antarctic Lake.</title>
        <authorList>
            <person name="Williams T.J."/>
            <person name="Allen M.A."/>
            <person name="Ivanova N."/>
            <person name="Huntemann M."/>
            <person name="Haque S."/>
            <person name="Hancock A.M."/>
            <person name="Brazendale S."/>
            <person name="Cavicchioli R."/>
        </authorList>
    </citation>
    <scope>NUCLEOTIDE SEQUENCE</scope>
    <source>
        <strain evidence="1">MAG_Ga0307966_1000010</strain>
    </source>
</reference>
<gene>
    <name evidence="1" type="ORF">QTO32_00270</name>
</gene>
<name>A0AA51BKP5_9BACT</name>
<dbReference type="Proteomes" id="UP001238843">
    <property type="component" value="Chromosome"/>
</dbReference>
<reference evidence="1" key="2">
    <citation type="submission" date="2023-06" db="EMBL/GenBank/DDBJ databases">
        <authorList>
            <person name="Williams T.J."/>
            <person name="Allen M.A."/>
            <person name="Ivanova N."/>
            <person name="Huntemann M."/>
            <person name="Haque S."/>
            <person name="Hancock A.M."/>
            <person name="Brazendale S."/>
            <person name="Cavicchioli R."/>
        </authorList>
    </citation>
    <scope>NUCLEOTIDE SEQUENCE</scope>
    <source>
        <strain evidence="1">MAG_Ga0307966_1000010</strain>
    </source>
</reference>
<dbReference type="AlphaFoldDB" id="A0AA51BKP5"/>
<protein>
    <submittedName>
        <fullName evidence="1">Uncharacterized protein</fullName>
    </submittedName>
</protein>
<organism evidence="1">
    <name type="scientific">Candidatus Organicella extenuata</name>
    <dbReference type="NCBI Taxonomy" id="2841811"/>
    <lineage>
        <taxon>Bacteria</taxon>
        <taxon>Pseudomonadati</taxon>
        <taxon>Verrucomicrobiota</taxon>
        <taxon>Candidatus Organicella</taxon>
    </lineage>
</organism>